<dbReference type="PANTHER" id="PTHR10621">
    <property type="entry name" value="UV EXCISION REPAIR PROTEIN RAD23"/>
    <property type="match status" value="1"/>
</dbReference>
<dbReference type="SUPFAM" id="SSF46934">
    <property type="entry name" value="UBA-like"/>
    <property type="match status" value="2"/>
</dbReference>
<dbReference type="HOGENOM" id="CLU_040364_0_0_1"/>
<dbReference type="GO" id="GO:0043130">
    <property type="term" value="F:ubiquitin binding"/>
    <property type="evidence" value="ECO:0007669"/>
    <property type="project" value="UniProtKB-UniRule"/>
</dbReference>
<dbReference type="PROSITE" id="PS50053">
    <property type="entry name" value="UBIQUITIN_2"/>
    <property type="match status" value="1"/>
</dbReference>
<comment type="function">
    <text evidence="5">Multiubiquitin chain receptor involved in modulation of proteasomal degradation. Involved in nucleotide excision repair.</text>
</comment>
<dbReference type="GO" id="GO:0006289">
    <property type="term" value="P:nucleotide-excision repair"/>
    <property type="evidence" value="ECO:0007669"/>
    <property type="project" value="UniProtKB-UniRule"/>
</dbReference>
<dbReference type="InterPro" id="IPR000626">
    <property type="entry name" value="Ubiquitin-like_dom"/>
</dbReference>
<organism evidence="9 10">
    <name type="scientific">Hebeloma cylindrosporum</name>
    <dbReference type="NCBI Taxonomy" id="76867"/>
    <lineage>
        <taxon>Eukaryota</taxon>
        <taxon>Fungi</taxon>
        <taxon>Dikarya</taxon>
        <taxon>Basidiomycota</taxon>
        <taxon>Agaricomycotina</taxon>
        <taxon>Agaricomycetes</taxon>
        <taxon>Agaricomycetidae</taxon>
        <taxon>Agaricales</taxon>
        <taxon>Agaricineae</taxon>
        <taxon>Hymenogastraceae</taxon>
        <taxon>Hebeloma</taxon>
    </lineage>
</organism>
<dbReference type="GO" id="GO:0005654">
    <property type="term" value="C:nucleoplasm"/>
    <property type="evidence" value="ECO:0007669"/>
    <property type="project" value="TreeGrafter"/>
</dbReference>
<dbReference type="InterPro" id="IPR009060">
    <property type="entry name" value="UBA-like_sf"/>
</dbReference>
<dbReference type="EMBL" id="KN831783">
    <property type="protein sequence ID" value="KIM40039.1"/>
    <property type="molecule type" value="Genomic_DNA"/>
</dbReference>
<reference evidence="9 10" key="1">
    <citation type="submission" date="2014-04" db="EMBL/GenBank/DDBJ databases">
        <authorList>
            <consortium name="DOE Joint Genome Institute"/>
            <person name="Kuo A."/>
            <person name="Gay G."/>
            <person name="Dore J."/>
            <person name="Kohler A."/>
            <person name="Nagy L.G."/>
            <person name="Floudas D."/>
            <person name="Copeland A."/>
            <person name="Barry K.W."/>
            <person name="Cichocki N."/>
            <person name="Veneault-Fourrey C."/>
            <person name="LaButti K."/>
            <person name="Lindquist E.A."/>
            <person name="Lipzen A."/>
            <person name="Lundell T."/>
            <person name="Morin E."/>
            <person name="Murat C."/>
            <person name="Sun H."/>
            <person name="Tunlid A."/>
            <person name="Henrissat B."/>
            <person name="Grigoriev I.V."/>
            <person name="Hibbett D.S."/>
            <person name="Martin F."/>
            <person name="Nordberg H.P."/>
            <person name="Cantor M.N."/>
            <person name="Hua S.X."/>
        </authorList>
    </citation>
    <scope>NUCLEOTIDE SEQUENCE [LARGE SCALE GENOMIC DNA]</scope>
    <source>
        <strain evidence="10">h7</strain>
    </source>
</reference>
<dbReference type="PANTHER" id="PTHR10621:SF0">
    <property type="entry name" value="UV EXCISION REPAIR PROTEIN RAD23"/>
    <property type="match status" value="1"/>
</dbReference>
<keyword evidence="1" id="KW-0677">Repeat</keyword>
<dbReference type="SUPFAM" id="SSF101238">
    <property type="entry name" value="XPC-binding domain"/>
    <property type="match status" value="1"/>
</dbReference>
<dbReference type="CDD" id="cd14281">
    <property type="entry name" value="UBA2_Rad23_like"/>
    <property type="match status" value="1"/>
</dbReference>
<dbReference type="GO" id="GO:0070628">
    <property type="term" value="F:proteasome binding"/>
    <property type="evidence" value="ECO:0007669"/>
    <property type="project" value="TreeGrafter"/>
</dbReference>
<dbReference type="SMART" id="SM00727">
    <property type="entry name" value="STI1"/>
    <property type="match status" value="1"/>
</dbReference>
<dbReference type="SMART" id="SM00165">
    <property type="entry name" value="UBA"/>
    <property type="match status" value="2"/>
</dbReference>
<evidence type="ECO:0000256" key="5">
    <source>
        <dbReference type="RuleBase" id="RU367049"/>
    </source>
</evidence>
<evidence type="ECO:0000259" key="7">
    <source>
        <dbReference type="PROSITE" id="PS50030"/>
    </source>
</evidence>
<feature type="region of interest" description="Disordered" evidence="6">
    <location>
        <begin position="76"/>
        <end position="129"/>
    </location>
</feature>
<feature type="compositionally biased region" description="Low complexity" evidence="6">
    <location>
        <begin position="203"/>
        <end position="234"/>
    </location>
</feature>
<keyword evidence="2 5" id="KW-0227">DNA damage</keyword>
<dbReference type="OrthoDB" id="419317at2759"/>
<keyword evidence="5" id="KW-0963">Cytoplasm</keyword>
<proteinExistence type="inferred from homology"/>
<dbReference type="GO" id="GO:0043161">
    <property type="term" value="P:proteasome-mediated ubiquitin-dependent protein catabolic process"/>
    <property type="evidence" value="ECO:0007669"/>
    <property type="project" value="UniProtKB-UniRule"/>
</dbReference>
<name>A0A0C3C747_HEBCY</name>
<dbReference type="GO" id="GO:0031593">
    <property type="term" value="F:polyubiquitin modification-dependent protein binding"/>
    <property type="evidence" value="ECO:0007669"/>
    <property type="project" value="UniProtKB-UniRule"/>
</dbReference>
<protein>
    <recommendedName>
        <fullName evidence="5">UV excision repair protein RAD23</fullName>
    </recommendedName>
</protein>
<feature type="compositionally biased region" description="Pro residues" evidence="6">
    <location>
        <begin position="187"/>
        <end position="202"/>
    </location>
</feature>
<accession>A0A0C3C747</accession>
<keyword evidence="3 5" id="KW-0234">DNA repair</keyword>
<dbReference type="FunFam" id="3.10.20.90:FF:000254">
    <property type="entry name" value="UV excision repair protein Rad23"/>
    <property type="match status" value="1"/>
</dbReference>
<feature type="domain" description="UBA" evidence="7">
    <location>
        <begin position="133"/>
        <end position="173"/>
    </location>
</feature>
<dbReference type="NCBIfam" id="TIGR00601">
    <property type="entry name" value="rad23"/>
    <property type="match status" value="1"/>
</dbReference>
<dbReference type="FunFam" id="1.10.8.10:FF:000002">
    <property type="entry name" value="UV excision repair protein RAD23 homolog"/>
    <property type="match status" value="1"/>
</dbReference>
<dbReference type="CDD" id="cd14280">
    <property type="entry name" value="UBA1_Rad23_like"/>
    <property type="match status" value="1"/>
</dbReference>
<evidence type="ECO:0000256" key="3">
    <source>
        <dbReference type="ARBA" id="ARBA00023204"/>
    </source>
</evidence>
<evidence type="ECO:0000256" key="1">
    <source>
        <dbReference type="ARBA" id="ARBA00022737"/>
    </source>
</evidence>
<dbReference type="Gene3D" id="1.10.10.540">
    <property type="entry name" value="XPC-binding domain"/>
    <property type="match status" value="1"/>
</dbReference>
<dbReference type="Pfam" id="PF09280">
    <property type="entry name" value="XPC-binding"/>
    <property type="match status" value="1"/>
</dbReference>
<comment type="similarity">
    <text evidence="5">Belongs to the RAD23 family.</text>
</comment>
<gene>
    <name evidence="9" type="ORF">M413DRAFT_446185</name>
</gene>
<evidence type="ECO:0000259" key="8">
    <source>
        <dbReference type="PROSITE" id="PS50053"/>
    </source>
</evidence>
<dbReference type="Pfam" id="PF00240">
    <property type="entry name" value="ubiquitin"/>
    <property type="match status" value="1"/>
</dbReference>
<dbReference type="FunFam" id="1.10.8.10:FF:000003">
    <property type="entry name" value="UV excision repair protein RAD23 homolog"/>
    <property type="match status" value="1"/>
</dbReference>
<reference evidence="10" key="2">
    <citation type="submission" date="2015-01" db="EMBL/GenBank/DDBJ databases">
        <title>Evolutionary Origins and Diversification of the Mycorrhizal Mutualists.</title>
        <authorList>
            <consortium name="DOE Joint Genome Institute"/>
            <consortium name="Mycorrhizal Genomics Consortium"/>
            <person name="Kohler A."/>
            <person name="Kuo A."/>
            <person name="Nagy L.G."/>
            <person name="Floudas D."/>
            <person name="Copeland A."/>
            <person name="Barry K.W."/>
            <person name="Cichocki N."/>
            <person name="Veneault-Fourrey C."/>
            <person name="LaButti K."/>
            <person name="Lindquist E.A."/>
            <person name="Lipzen A."/>
            <person name="Lundell T."/>
            <person name="Morin E."/>
            <person name="Murat C."/>
            <person name="Riley R."/>
            <person name="Ohm R."/>
            <person name="Sun H."/>
            <person name="Tunlid A."/>
            <person name="Henrissat B."/>
            <person name="Grigoriev I.V."/>
            <person name="Hibbett D.S."/>
            <person name="Martin F."/>
        </authorList>
    </citation>
    <scope>NUCLEOTIDE SEQUENCE [LARGE SCALE GENOMIC DNA]</scope>
    <source>
        <strain evidence="10">h7</strain>
    </source>
</reference>
<sequence>MKITIKTTQQKVFHVDLDGEQTIAVLKAKIQESQGHPVAVQKIIYSGKILTDDKTVESCGIKEKDFLVLMVSKPKPTPAASASTTTTTAPESSAPPAPPPAAASTPSIADTQAPAASPAPTPFGDPSAFLSGDGLQSAVNNMVEMGFPKDQVLRAMRASFNNADRAVEYLMTGIPSHLEPEETRQPAQPPASTQPPQNPDPAPTSTQPQTQNQPQNLFQLAQQQQQQAGGVVPPAGGPTGAGPGGQLNLEALRDNPQIQQLRQQMAQNPAMIQPLIQQLAMQNPAIAQMIAQNPEALFQLLGIELDDEEGGQLPPGAQVISVTEEERAAIQRLEALGFPRQAVLEAYFACDKNEELAANYLFESGFDD</sequence>
<dbReference type="SUPFAM" id="SSF54236">
    <property type="entry name" value="Ubiquitin-like"/>
    <property type="match status" value="1"/>
</dbReference>
<dbReference type="Gene3D" id="1.10.8.10">
    <property type="entry name" value="DNA helicase RuvA subunit, C-terminal domain"/>
    <property type="match status" value="2"/>
</dbReference>
<dbReference type="InterPro" id="IPR029071">
    <property type="entry name" value="Ubiquitin-like_domsf"/>
</dbReference>
<evidence type="ECO:0000256" key="4">
    <source>
        <dbReference type="ARBA" id="ARBA00023242"/>
    </source>
</evidence>
<dbReference type="InterPro" id="IPR036353">
    <property type="entry name" value="XPC-bd_sf"/>
</dbReference>
<dbReference type="Proteomes" id="UP000053424">
    <property type="component" value="Unassembled WGS sequence"/>
</dbReference>
<evidence type="ECO:0000313" key="10">
    <source>
        <dbReference type="Proteomes" id="UP000053424"/>
    </source>
</evidence>
<evidence type="ECO:0000313" key="9">
    <source>
        <dbReference type="EMBL" id="KIM40039.1"/>
    </source>
</evidence>
<feature type="compositionally biased region" description="Low complexity" evidence="6">
    <location>
        <begin position="102"/>
        <end position="116"/>
    </location>
</feature>
<keyword evidence="10" id="KW-1185">Reference proteome</keyword>
<dbReference type="SMART" id="SM00213">
    <property type="entry name" value="UBQ"/>
    <property type="match status" value="1"/>
</dbReference>
<dbReference type="PRINTS" id="PR01839">
    <property type="entry name" value="RAD23PROTEIN"/>
</dbReference>
<keyword evidence="4 5" id="KW-0539">Nucleus</keyword>
<dbReference type="AlphaFoldDB" id="A0A0C3C747"/>
<evidence type="ECO:0000256" key="2">
    <source>
        <dbReference type="ARBA" id="ARBA00022763"/>
    </source>
</evidence>
<dbReference type="STRING" id="686832.A0A0C3C747"/>
<dbReference type="InterPro" id="IPR004806">
    <property type="entry name" value="Rad23"/>
</dbReference>
<dbReference type="Pfam" id="PF00627">
    <property type="entry name" value="UBA"/>
    <property type="match status" value="2"/>
</dbReference>
<comment type="subcellular location">
    <subcellularLocation>
        <location evidence="5">Nucleus</location>
    </subcellularLocation>
    <subcellularLocation>
        <location evidence="5">Cytoplasm</location>
    </subcellularLocation>
</comment>
<feature type="domain" description="Ubiquitin-like" evidence="8">
    <location>
        <begin position="1"/>
        <end position="76"/>
    </location>
</feature>
<feature type="domain" description="UBA" evidence="7">
    <location>
        <begin position="323"/>
        <end position="364"/>
    </location>
</feature>
<dbReference type="PROSITE" id="PS50030">
    <property type="entry name" value="UBA"/>
    <property type="match status" value="2"/>
</dbReference>
<dbReference type="Gene3D" id="3.10.20.90">
    <property type="entry name" value="Phosphatidylinositol 3-kinase Catalytic Subunit, Chain A, domain 1"/>
    <property type="match status" value="1"/>
</dbReference>
<dbReference type="InterPro" id="IPR015360">
    <property type="entry name" value="XPC-bd"/>
</dbReference>
<dbReference type="GO" id="GO:0005829">
    <property type="term" value="C:cytosol"/>
    <property type="evidence" value="ECO:0007669"/>
    <property type="project" value="TreeGrafter"/>
</dbReference>
<dbReference type="GO" id="GO:0003684">
    <property type="term" value="F:damaged DNA binding"/>
    <property type="evidence" value="ECO:0007669"/>
    <property type="project" value="UniProtKB-UniRule"/>
</dbReference>
<evidence type="ECO:0000256" key="6">
    <source>
        <dbReference type="SAM" id="MobiDB-lite"/>
    </source>
</evidence>
<feature type="compositionally biased region" description="Low complexity" evidence="6">
    <location>
        <begin position="76"/>
        <end position="92"/>
    </location>
</feature>
<dbReference type="CDD" id="cd01805">
    <property type="entry name" value="Ubl_Rad23"/>
    <property type="match status" value="1"/>
</dbReference>
<feature type="region of interest" description="Disordered" evidence="6">
    <location>
        <begin position="179"/>
        <end position="249"/>
    </location>
</feature>
<dbReference type="InterPro" id="IPR015940">
    <property type="entry name" value="UBA"/>
</dbReference>
<dbReference type="InterPro" id="IPR006636">
    <property type="entry name" value="STI1_HS-bd"/>
</dbReference>